<dbReference type="PRINTS" id="PR00111">
    <property type="entry name" value="ABHYDROLASE"/>
</dbReference>
<evidence type="ECO:0000313" key="3">
    <source>
        <dbReference type="Proteomes" id="UP000007969"/>
    </source>
</evidence>
<accession>B9DZ45</accession>
<dbReference type="InterPro" id="IPR051044">
    <property type="entry name" value="MAG_DAG_Lipase"/>
</dbReference>
<dbReference type="InterPro" id="IPR022742">
    <property type="entry name" value="Hydrolase_4"/>
</dbReference>
<dbReference type="Gene3D" id="3.40.50.1820">
    <property type="entry name" value="alpha/beta hydrolase"/>
    <property type="match status" value="1"/>
</dbReference>
<dbReference type="InterPro" id="IPR029058">
    <property type="entry name" value="AB_hydrolase_fold"/>
</dbReference>
<dbReference type="AlphaFoldDB" id="B9DZ45"/>
<dbReference type="PANTHER" id="PTHR11614">
    <property type="entry name" value="PHOSPHOLIPASE-RELATED"/>
    <property type="match status" value="1"/>
</dbReference>
<evidence type="ECO:0000259" key="1">
    <source>
        <dbReference type="Pfam" id="PF12146"/>
    </source>
</evidence>
<dbReference type="InterPro" id="IPR000073">
    <property type="entry name" value="AB_hydrolase_1"/>
</dbReference>
<gene>
    <name evidence="2" type="ordered locus">CKR_0469</name>
</gene>
<dbReference type="KEGG" id="ckr:CKR_0469"/>
<organism evidence="2 3">
    <name type="scientific">Clostridium kluyveri (strain NBRC 12016)</name>
    <dbReference type="NCBI Taxonomy" id="583346"/>
    <lineage>
        <taxon>Bacteria</taxon>
        <taxon>Bacillati</taxon>
        <taxon>Bacillota</taxon>
        <taxon>Clostridia</taxon>
        <taxon>Eubacteriales</taxon>
        <taxon>Clostridiaceae</taxon>
        <taxon>Clostridium</taxon>
    </lineage>
</organism>
<dbReference type="Pfam" id="PF12146">
    <property type="entry name" value="Hydrolase_4"/>
    <property type="match status" value="1"/>
</dbReference>
<evidence type="ECO:0000313" key="2">
    <source>
        <dbReference type="EMBL" id="BAH05520.1"/>
    </source>
</evidence>
<dbReference type="HOGENOM" id="CLU_026209_7_2_9"/>
<proteinExistence type="predicted"/>
<protein>
    <recommendedName>
        <fullName evidence="1">Serine aminopeptidase S33 domain-containing protein</fullName>
    </recommendedName>
</protein>
<sequence length="278" mass="32497">MIYMSNHLEGKFSTFDGIELFYTKDVVDCARAVVVIVHGLCEHSGRYGYFTEKLNQFNYTVYRFDNRGHGKSEGERGYVEDFQYFFQDADKMVNMAQEENKGMPVFMFGHSMGGFITAGYGIRYKDKLKGQILSGAAVLEPPAFKNLKENDYFEKNPREKSPNLLVKFMCRDKAVIEDYNNDPLILRETNIKLLGESFIKGSKWIGENVKSYKYPCLILHGEKDKIVRREESEWLFNNISSKDKSIKIYSECYHEILSEKDQKENVIEDIHKWIEERI</sequence>
<dbReference type="EMBL" id="AP009049">
    <property type="protein sequence ID" value="BAH05520.1"/>
    <property type="molecule type" value="Genomic_DNA"/>
</dbReference>
<dbReference type="SUPFAM" id="SSF53474">
    <property type="entry name" value="alpha/beta-Hydrolases"/>
    <property type="match status" value="1"/>
</dbReference>
<feature type="domain" description="Serine aminopeptidase S33" evidence="1">
    <location>
        <begin position="30"/>
        <end position="261"/>
    </location>
</feature>
<name>B9DZ45_CLOK1</name>
<reference evidence="3" key="1">
    <citation type="submission" date="2005-09" db="EMBL/GenBank/DDBJ databases">
        <title>Complete genome sequence of Clostridium kluyveri and comparative genomics of Clostridia species.</title>
        <authorList>
            <person name="Inui M."/>
            <person name="Nonaka H."/>
            <person name="Shinoda Y."/>
            <person name="Ikenaga Y."/>
            <person name="Abe M."/>
            <person name="Naito K."/>
            <person name="Vertes A.A."/>
            <person name="Yukawa H."/>
        </authorList>
    </citation>
    <scope>NUCLEOTIDE SEQUENCE [LARGE SCALE GENOMIC DNA]</scope>
    <source>
        <strain evidence="3">NBRC 12016</strain>
    </source>
</reference>
<dbReference type="Proteomes" id="UP000007969">
    <property type="component" value="Chromosome"/>
</dbReference>